<name>A0A8T4GUH2_9EURY</name>
<dbReference type="AlphaFoldDB" id="A0A8T4GUH2"/>
<dbReference type="GO" id="GO:0008168">
    <property type="term" value="F:methyltransferase activity"/>
    <property type="evidence" value="ECO:0007669"/>
    <property type="project" value="UniProtKB-KW"/>
</dbReference>
<gene>
    <name evidence="2" type="ORF">J2753_001181</name>
</gene>
<dbReference type="OrthoDB" id="147504at2157"/>
<reference evidence="2" key="1">
    <citation type="submission" date="2021-03" db="EMBL/GenBank/DDBJ databases">
        <title>Genomic Encyclopedia of Type Strains, Phase IV (KMG-IV): sequencing the most valuable type-strain genomes for metagenomic binning, comparative biology and taxonomic classification.</title>
        <authorList>
            <person name="Goeker M."/>
        </authorList>
    </citation>
    <scope>NUCLEOTIDE SEQUENCE</scope>
    <source>
        <strain evidence="2">DSM 26232</strain>
    </source>
</reference>
<keyword evidence="2" id="KW-0489">Methyltransferase</keyword>
<dbReference type="SUPFAM" id="SSF53335">
    <property type="entry name" value="S-adenosyl-L-methionine-dependent methyltransferases"/>
    <property type="match status" value="1"/>
</dbReference>
<keyword evidence="2" id="KW-0808">Transferase</keyword>
<keyword evidence="3" id="KW-1185">Reference proteome</keyword>
<proteinExistence type="predicted"/>
<sequence length="170" mass="18574">MGWDAYRADGGDDAEAMRDAGKRNVDRLERFYDEPPASLASVGCGTGELALTYGERHPEATVVGYDASPVAVEPDGYLIATYPSPSTRALYRKQADDPETSFLTDRFRKVLDGESVLTEAEIESALGVPTRSLARRRRPRSRRGGRDAAVCRRTAATVNAVHGRPLSLFL</sequence>
<dbReference type="InterPro" id="IPR029063">
    <property type="entry name" value="SAM-dependent_MTases_sf"/>
</dbReference>
<feature type="region of interest" description="Disordered" evidence="1">
    <location>
        <begin position="1"/>
        <end position="20"/>
    </location>
</feature>
<protein>
    <submittedName>
        <fullName evidence="2">SAM-dependent methyltransferase</fullName>
    </submittedName>
</protein>
<accession>A0A8T4GUH2</accession>
<dbReference type="RefSeq" id="WP_209490975.1">
    <property type="nucleotide sequence ID" value="NZ_JAGGLC010000002.1"/>
</dbReference>
<evidence type="ECO:0000313" key="3">
    <source>
        <dbReference type="Proteomes" id="UP000823736"/>
    </source>
</evidence>
<evidence type="ECO:0000256" key="1">
    <source>
        <dbReference type="SAM" id="MobiDB-lite"/>
    </source>
</evidence>
<dbReference type="EMBL" id="JAGGLC010000002">
    <property type="protein sequence ID" value="MBP1986687.1"/>
    <property type="molecule type" value="Genomic_DNA"/>
</dbReference>
<comment type="caution">
    <text evidence="2">The sequence shown here is derived from an EMBL/GenBank/DDBJ whole genome shotgun (WGS) entry which is preliminary data.</text>
</comment>
<evidence type="ECO:0000313" key="2">
    <source>
        <dbReference type="EMBL" id="MBP1986687.1"/>
    </source>
</evidence>
<dbReference type="Gene3D" id="3.40.50.150">
    <property type="entry name" value="Vaccinia Virus protein VP39"/>
    <property type="match status" value="1"/>
</dbReference>
<dbReference type="Proteomes" id="UP000823736">
    <property type="component" value="Unassembled WGS sequence"/>
</dbReference>
<dbReference type="GO" id="GO:0032259">
    <property type="term" value="P:methylation"/>
    <property type="evidence" value="ECO:0007669"/>
    <property type="project" value="UniProtKB-KW"/>
</dbReference>
<organism evidence="2 3">
    <name type="scientific">Halolamina salifodinae</name>
    <dbReference type="NCBI Taxonomy" id="1202767"/>
    <lineage>
        <taxon>Archaea</taxon>
        <taxon>Methanobacteriati</taxon>
        <taxon>Methanobacteriota</taxon>
        <taxon>Stenosarchaea group</taxon>
        <taxon>Halobacteria</taxon>
        <taxon>Halobacteriales</taxon>
        <taxon>Haloferacaceae</taxon>
    </lineage>
</organism>